<organism evidence="3 4">
    <name type="scientific">Actinoplanes aureus</name>
    <dbReference type="NCBI Taxonomy" id="2792083"/>
    <lineage>
        <taxon>Bacteria</taxon>
        <taxon>Bacillati</taxon>
        <taxon>Actinomycetota</taxon>
        <taxon>Actinomycetes</taxon>
        <taxon>Micromonosporales</taxon>
        <taxon>Micromonosporaceae</taxon>
        <taxon>Actinoplanes</taxon>
    </lineage>
</organism>
<dbReference type="EMBL" id="JADQTO010000012">
    <property type="protein sequence ID" value="MBG0564810.1"/>
    <property type="molecule type" value="Genomic_DNA"/>
</dbReference>
<dbReference type="Pfam" id="PF20773">
    <property type="entry name" value="InhA-like_MAM"/>
    <property type="match status" value="1"/>
</dbReference>
<feature type="compositionally biased region" description="Low complexity" evidence="1">
    <location>
        <begin position="69"/>
        <end position="84"/>
    </location>
</feature>
<evidence type="ECO:0000313" key="4">
    <source>
        <dbReference type="Proteomes" id="UP000598146"/>
    </source>
</evidence>
<dbReference type="Proteomes" id="UP000598146">
    <property type="component" value="Unassembled WGS sequence"/>
</dbReference>
<evidence type="ECO:0000313" key="3">
    <source>
        <dbReference type="EMBL" id="MBG0564810.1"/>
    </source>
</evidence>
<proteinExistence type="predicted"/>
<feature type="region of interest" description="Disordered" evidence="1">
    <location>
        <begin position="58"/>
        <end position="84"/>
    </location>
</feature>
<keyword evidence="4" id="KW-1185">Reference proteome</keyword>
<evidence type="ECO:0000256" key="1">
    <source>
        <dbReference type="SAM" id="MobiDB-lite"/>
    </source>
</evidence>
<protein>
    <submittedName>
        <fullName evidence="3">Immune inhibitor A</fullName>
    </submittedName>
</protein>
<sequence>MTRTLFASFAALTVTVPLFAGPVSAGAVPPTPPPSPSPSETAAVPADEVRELIPDRLTLNGEPLPPASYRPRPAARRATAETPPVGTVRSWAGLNAITNDVYRKDYRLRAVGEYIEVWVADDLAFPEGDCRGDATQVTDAQIDALVREFDETIYPKETAAFSRPPDRTGANAGLPDDFSGAGERTVTLVDNVRDENYFNFLERPTYVAGFFSEQLNELFDRNVVTIDAYDWLHQTGAEPKNEPTDDRCTSRPARPRLYESTFAHEWQHLLAYYVDATEEDWVSEGLAEYAQTLVGYVDPSINVYRRGFDPHIACYQGFGMVKTAYNPNPRDCNAPANSLNLWKEGGPNEILADYGITYQLMIYLHDRFGPEIISTLHRDSTNKGLSGIAAALPKGTDLHDVLHDFQIMTLVDKAVGQPGGVMKGLPREHVTAPGLRSTVNLADTSAYGAPGAAPNGADYVRLPRDLRSVDFRGADTLPPSPLLWTVDSGMLFSGNEPDTDATAVRMVDVPAIDPVLRFTSTHGLEKDFDYGYVTVSADGGKTYQPVTGDETVQGPLGAAITGQAADVTLSYDLAAYAGRSVLLGFRYVSDGAVSLGGWHVKDVKIGATAVDSDTLDGWNSPTQIRPTPVHNWHVTLVGLGRSRAKAVSLDELAKLGSYPRVIAVIAYDEPTGEVTQYAPYTLTVNGQPYPVSDAS</sequence>
<feature type="signal peptide" evidence="2">
    <location>
        <begin position="1"/>
        <end position="20"/>
    </location>
</feature>
<name>A0A931FZI6_9ACTN</name>
<gene>
    <name evidence="3" type="ORF">I4J89_25505</name>
</gene>
<keyword evidence="2" id="KW-0732">Signal</keyword>
<accession>A0A931FZI6</accession>
<reference evidence="3" key="1">
    <citation type="submission" date="2020-11" db="EMBL/GenBank/DDBJ databases">
        <title>Isolation and identification of active actinomycetes.</title>
        <authorList>
            <person name="Sun X."/>
        </authorList>
    </citation>
    <scope>NUCLEOTIDE SEQUENCE</scope>
    <source>
        <strain evidence="3">NEAU-A11</strain>
    </source>
</reference>
<feature type="chain" id="PRO_5038645759" evidence="2">
    <location>
        <begin position="21"/>
        <end position="695"/>
    </location>
</feature>
<dbReference type="AlphaFoldDB" id="A0A931FZI6"/>
<evidence type="ECO:0000256" key="2">
    <source>
        <dbReference type="SAM" id="SignalP"/>
    </source>
</evidence>
<comment type="caution">
    <text evidence="3">The sequence shown here is derived from an EMBL/GenBank/DDBJ whole genome shotgun (WGS) entry which is preliminary data.</text>
</comment>